<dbReference type="Pfam" id="PF02348">
    <property type="entry name" value="CTP_transf_3"/>
    <property type="match status" value="1"/>
</dbReference>
<dbReference type="KEGG" id="pef:A7E78_05525"/>
<dbReference type="PANTHER" id="PTHR42866:SF1">
    <property type="entry name" value="SPORE COAT POLYSACCHARIDE BIOSYNTHESIS PROTEIN SPSF"/>
    <property type="match status" value="1"/>
</dbReference>
<dbReference type="Gene3D" id="3.90.550.10">
    <property type="entry name" value="Spore Coat Polysaccharide Biosynthesis Protein SpsA, Chain A"/>
    <property type="match status" value="1"/>
</dbReference>
<dbReference type="GO" id="GO:0005829">
    <property type="term" value="C:cytosol"/>
    <property type="evidence" value="ECO:0007669"/>
    <property type="project" value="TreeGrafter"/>
</dbReference>
<evidence type="ECO:0008006" key="3">
    <source>
        <dbReference type="Google" id="ProtNLM"/>
    </source>
</evidence>
<dbReference type="Proteomes" id="UP000182517">
    <property type="component" value="Chromosome"/>
</dbReference>
<dbReference type="InterPro" id="IPR003329">
    <property type="entry name" value="Cytidylyl_trans"/>
</dbReference>
<dbReference type="PANTHER" id="PTHR42866">
    <property type="entry name" value="3-DEOXY-MANNO-OCTULOSONATE CYTIDYLYLTRANSFERASE"/>
    <property type="match status" value="1"/>
</dbReference>
<protein>
    <recommendedName>
        <fullName evidence="3">3-deoxy-manno-octulosonate cytidylyltransferase</fullName>
    </recommendedName>
</protein>
<dbReference type="EMBL" id="CP015519">
    <property type="protein sequence ID" value="APG27350.1"/>
    <property type="molecule type" value="Genomic_DNA"/>
</dbReference>
<dbReference type="InterPro" id="IPR029044">
    <property type="entry name" value="Nucleotide-diphossugar_trans"/>
</dbReference>
<dbReference type="STRING" id="1842532.A7E78_05525"/>
<name>A0A1L3GN80_9BACT</name>
<dbReference type="OrthoDB" id="9801052at2"/>
<evidence type="ECO:0000313" key="2">
    <source>
        <dbReference type="Proteomes" id="UP000182517"/>
    </source>
</evidence>
<dbReference type="AlphaFoldDB" id="A0A1L3GN80"/>
<accession>A0A1L3GN80</accession>
<evidence type="ECO:0000313" key="1">
    <source>
        <dbReference type="EMBL" id="APG27350.1"/>
    </source>
</evidence>
<dbReference type="SUPFAM" id="SSF53448">
    <property type="entry name" value="Nucleotide-diphospho-sugar transferases"/>
    <property type="match status" value="1"/>
</dbReference>
<proteinExistence type="predicted"/>
<reference evidence="1 2" key="1">
    <citation type="journal article" date="2017" name="Genome Announc.">
        <title>Complete Genome Sequences of Two Acetylene-Fermenting Pelobacter acetylenicus Strains.</title>
        <authorList>
            <person name="Sutton J.M."/>
            <person name="Baesman S.M."/>
            <person name="Fierst J.L."/>
            <person name="Poret-Peterson A.T."/>
            <person name="Oremland R.S."/>
            <person name="Dunlap D.S."/>
            <person name="Akob D.M."/>
        </authorList>
    </citation>
    <scope>NUCLEOTIDE SEQUENCE [LARGE SCALE GENOMIC DNA]</scope>
    <source>
        <strain evidence="1 2">SFB93</strain>
    </source>
</reference>
<gene>
    <name evidence="1" type="ORF">A7E78_05525</name>
</gene>
<dbReference type="CDD" id="cd02518">
    <property type="entry name" value="GT2_SpsF"/>
    <property type="match status" value="1"/>
</dbReference>
<dbReference type="RefSeq" id="WP_072283317.1">
    <property type="nucleotide sequence ID" value="NZ_CP015519.1"/>
</dbReference>
<keyword evidence="2" id="KW-1185">Reference proteome</keyword>
<sequence length="253" mass="28336">MKAAILITARLKSTRLPKKVLKPIAGRPMFGHLIDRLKLARRTEQIILITSPLEQDDPLAEFAEQEGIGCYRGDPEDVLLRMTRAAETFGVDTVVSCTGDNPFVDPECIDQLVDFHLAQKHDFTNTEGLPWGCFAYALSYPALIKACEIKAERDTEVWGGYFTQTGLFNWGTMTVTDPAISWPQLRLTVDTPEDFELVARIFEELYHPGEVFPLRAIVELCRKRPDLVAINANVQQKPGIAIKVKSGINLNHA</sequence>
<organism evidence="1 2">
    <name type="scientific">Syntrophotalea acetylenivorans</name>
    <dbReference type="NCBI Taxonomy" id="1842532"/>
    <lineage>
        <taxon>Bacteria</taxon>
        <taxon>Pseudomonadati</taxon>
        <taxon>Thermodesulfobacteriota</taxon>
        <taxon>Desulfuromonadia</taxon>
        <taxon>Desulfuromonadales</taxon>
        <taxon>Syntrophotaleaceae</taxon>
        <taxon>Syntrophotalea</taxon>
    </lineage>
</organism>